<organism evidence="2 3">
    <name type="scientific">Mycena venus</name>
    <dbReference type="NCBI Taxonomy" id="2733690"/>
    <lineage>
        <taxon>Eukaryota</taxon>
        <taxon>Fungi</taxon>
        <taxon>Dikarya</taxon>
        <taxon>Basidiomycota</taxon>
        <taxon>Agaricomycotina</taxon>
        <taxon>Agaricomycetes</taxon>
        <taxon>Agaricomycetidae</taxon>
        <taxon>Agaricales</taxon>
        <taxon>Marasmiineae</taxon>
        <taxon>Mycenaceae</taxon>
        <taxon>Mycena</taxon>
    </lineage>
</organism>
<feature type="transmembrane region" description="Helical" evidence="1">
    <location>
        <begin position="271"/>
        <end position="294"/>
    </location>
</feature>
<feature type="transmembrane region" description="Helical" evidence="1">
    <location>
        <begin position="37"/>
        <end position="59"/>
    </location>
</feature>
<feature type="transmembrane region" description="Helical" evidence="1">
    <location>
        <begin position="71"/>
        <end position="89"/>
    </location>
</feature>
<feature type="transmembrane region" description="Helical" evidence="1">
    <location>
        <begin position="197"/>
        <end position="217"/>
    </location>
</feature>
<dbReference type="AlphaFoldDB" id="A0A8H6XLB8"/>
<feature type="transmembrane region" description="Helical" evidence="1">
    <location>
        <begin position="160"/>
        <end position="177"/>
    </location>
</feature>
<feature type="transmembrane region" description="Helical" evidence="1">
    <location>
        <begin position="237"/>
        <end position="259"/>
    </location>
</feature>
<evidence type="ECO:0000313" key="3">
    <source>
        <dbReference type="Proteomes" id="UP000620124"/>
    </source>
</evidence>
<keyword evidence="3" id="KW-1185">Reference proteome</keyword>
<dbReference type="Proteomes" id="UP000620124">
    <property type="component" value="Unassembled WGS sequence"/>
</dbReference>
<feature type="transmembrane region" description="Helical" evidence="1">
    <location>
        <begin position="130"/>
        <end position="148"/>
    </location>
</feature>
<dbReference type="OrthoDB" id="3029622at2759"/>
<evidence type="ECO:0000256" key="1">
    <source>
        <dbReference type="SAM" id="Phobius"/>
    </source>
</evidence>
<keyword evidence="1" id="KW-0812">Transmembrane</keyword>
<keyword evidence="1" id="KW-0472">Membrane</keyword>
<evidence type="ECO:0000313" key="2">
    <source>
        <dbReference type="EMBL" id="KAF7342380.1"/>
    </source>
</evidence>
<reference evidence="2" key="1">
    <citation type="submission" date="2020-05" db="EMBL/GenBank/DDBJ databases">
        <title>Mycena genomes resolve the evolution of fungal bioluminescence.</title>
        <authorList>
            <person name="Tsai I.J."/>
        </authorList>
    </citation>
    <scope>NUCLEOTIDE SEQUENCE</scope>
    <source>
        <strain evidence="2">CCC161011</strain>
    </source>
</reference>
<proteinExistence type="predicted"/>
<sequence length="295" mass="33404">MEWMSDSTCISVLPSLPMSSTEEILFSFGNILYRNAVPHSVGFAFYGHYLVVFFTYLWFTIQQPPKTRAAKFLFGAILLLCLSCTSQFVPDMIFSFEQIKGYFMWTDVPLADRRSRWMARLEPIFVLERWPTAVNFMISDLIVIWRASVTYQQRRWVQTLFSPLFSVLWICAASFTSRDAVQRSHNPTTDEQLNTSGNFILLGTNIFGTGAIAAKAWRQNTLMAKASIKWKGDVPRVMLLLIEAGAVWAVVQLLFSILQQLDPASFTPIDLAVAVIGKMAIYLAVILPTATMIII</sequence>
<comment type="caution">
    <text evidence="2">The sequence shown here is derived from an EMBL/GenBank/DDBJ whole genome shotgun (WGS) entry which is preliminary data.</text>
</comment>
<keyword evidence="1" id="KW-1133">Transmembrane helix</keyword>
<dbReference type="EMBL" id="JACAZI010000017">
    <property type="protein sequence ID" value="KAF7342380.1"/>
    <property type="molecule type" value="Genomic_DNA"/>
</dbReference>
<protein>
    <submittedName>
        <fullName evidence="2">Uncharacterized protein</fullName>
    </submittedName>
</protein>
<name>A0A8H6XLB8_9AGAR</name>
<accession>A0A8H6XLB8</accession>
<gene>
    <name evidence="2" type="ORF">MVEN_01826900</name>
</gene>